<evidence type="ECO:0000313" key="9">
    <source>
        <dbReference type="Proteomes" id="UP000015101"/>
    </source>
</evidence>
<name>T1EKP0_HELRO</name>
<dbReference type="OMA" id="VIHTAIF"/>
<dbReference type="GO" id="GO:0016020">
    <property type="term" value="C:membrane"/>
    <property type="evidence" value="ECO:0007669"/>
    <property type="project" value="UniProtKB-SubCell"/>
</dbReference>
<gene>
    <name evidence="8" type="primary">20197140</name>
    <name evidence="7" type="ORF">HELRODRAFT_152093</name>
</gene>
<evidence type="ECO:0000313" key="8">
    <source>
        <dbReference type="EnsemblMetazoa" id="HelroP152093"/>
    </source>
</evidence>
<dbReference type="OrthoDB" id="432483at2759"/>
<dbReference type="KEGG" id="hro:HELRODRAFT_152093"/>
<dbReference type="InParanoid" id="T1EKP0"/>
<dbReference type="AlphaFoldDB" id="T1EKP0"/>
<evidence type="ECO:0000256" key="1">
    <source>
        <dbReference type="ARBA" id="ARBA00004141"/>
    </source>
</evidence>
<sequence>KAVWDWITLILVLYIALATPYFAAFHSTNVTTVNILALVDLVVDAMFIADILINFRTTYLCDGEVVSEPGKIAINYIKGWFFIDAIAAIPFDFLLF</sequence>
<protein>
    <recommendedName>
        <fullName evidence="6">Ion transport domain-containing protein</fullName>
    </recommendedName>
</protein>
<dbReference type="SUPFAM" id="SSF81324">
    <property type="entry name" value="Voltage-gated potassium channels"/>
    <property type="match status" value="1"/>
</dbReference>
<dbReference type="EMBL" id="AMQM01008477">
    <property type="status" value="NOT_ANNOTATED_CDS"/>
    <property type="molecule type" value="Genomic_DNA"/>
</dbReference>
<dbReference type="CTD" id="20197140"/>
<dbReference type="InterPro" id="IPR050818">
    <property type="entry name" value="KCNH_animal-type"/>
</dbReference>
<reference evidence="8" key="3">
    <citation type="submission" date="2015-06" db="UniProtKB">
        <authorList>
            <consortium name="EnsemblMetazoa"/>
        </authorList>
    </citation>
    <scope>IDENTIFICATION</scope>
</reference>
<keyword evidence="9" id="KW-1185">Reference proteome</keyword>
<reference evidence="9" key="1">
    <citation type="submission" date="2012-12" db="EMBL/GenBank/DDBJ databases">
        <authorList>
            <person name="Hellsten U."/>
            <person name="Grimwood J."/>
            <person name="Chapman J.A."/>
            <person name="Shapiro H."/>
            <person name="Aerts A."/>
            <person name="Otillar R.P."/>
            <person name="Terry A.Y."/>
            <person name="Boore J.L."/>
            <person name="Simakov O."/>
            <person name="Marletaz F."/>
            <person name="Cho S.-J."/>
            <person name="Edsinger-Gonzales E."/>
            <person name="Havlak P."/>
            <person name="Kuo D.-H."/>
            <person name="Larsson T."/>
            <person name="Lv J."/>
            <person name="Arendt D."/>
            <person name="Savage R."/>
            <person name="Osoegawa K."/>
            <person name="de Jong P."/>
            <person name="Lindberg D.R."/>
            <person name="Seaver E.C."/>
            <person name="Weisblat D.A."/>
            <person name="Putnam N.H."/>
            <person name="Grigoriev I.V."/>
            <person name="Rokhsar D.S."/>
        </authorList>
    </citation>
    <scope>NUCLEOTIDE SEQUENCE</scope>
</reference>
<keyword evidence="4 5" id="KW-0472">Membrane</keyword>
<comment type="subcellular location">
    <subcellularLocation>
        <location evidence="1">Membrane</location>
        <topology evidence="1">Multi-pass membrane protein</topology>
    </subcellularLocation>
</comment>
<dbReference type="InterPro" id="IPR005821">
    <property type="entry name" value="Ion_trans_dom"/>
</dbReference>
<dbReference type="InterPro" id="IPR003938">
    <property type="entry name" value="K_chnl_volt-dep_EAG/ELK/ERG"/>
</dbReference>
<dbReference type="HOGENOM" id="CLU_139341_0_0_1"/>
<dbReference type="Pfam" id="PF00520">
    <property type="entry name" value="Ion_trans"/>
    <property type="match status" value="1"/>
</dbReference>
<feature type="transmembrane region" description="Helical" evidence="5">
    <location>
        <begin position="6"/>
        <end position="23"/>
    </location>
</feature>
<evidence type="ECO:0000256" key="3">
    <source>
        <dbReference type="ARBA" id="ARBA00022989"/>
    </source>
</evidence>
<evidence type="ECO:0000256" key="4">
    <source>
        <dbReference type="ARBA" id="ARBA00023136"/>
    </source>
</evidence>
<evidence type="ECO:0000256" key="5">
    <source>
        <dbReference type="SAM" id="Phobius"/>
    </source>
</evidence>
<dbReference type="Gene3D" id="1.10.287.70">
    <property type="match status" value="1"/>
</dbReference>
<dbReference type="Proteomes" id="UP000015101">
    <property type="component" value="Unassembled WGS sequence"/>
</dbReference>
<evidence type="ECO:0000256" key="2">
    <source>
        <dbReference type="ARBA" id="ARBA00022692"/>
    </source>
</evidence>
<dbReference type="EnsemblMetazoa" id="HelroT152093">
    <property type="protein sequence ID" value="HelroP152093"/>
    <property type="gene ID" value="HelroG152093"/>
</dbReference>
<evidence type="ECO:0000313" key="7">
    <source>
        <dbReference type="EMBL" id="ESN90033.1"/>
    </source>
</evidence>
<dbReference type="EMBL" id="KB097783">
    <property type="protein sequence ID" value="ESN90033.1"/>
    <property type="molecule type" value="Genomic_DNA"/>
</dbReference>
<evidence type="ECO:0000259" key="6">
    <source>
        <dbReference type="Pfam" id="PF00520"/>
    </source>
</evidence>
<proteinExistence type="predicted"/>
<feature type="transmembrane region" description="Helical" evidence="5">
    <location>
        <begin position="35"/>
        <end position="53"/>
    </location>
</feature>
<dbReference type="GO" id="GO:0005249">
    <property type="term" value="F:voltage-gated potassium channel activity"/>
    <property type="evidence" value="ECO:0007669"/>
    <property type="project" value="InterPro"/>
</dbReference>
<keyword evidence="2 5" id="KW-0812">Transmembrane</keyword>
<dbReference type="GeneID" id="20197140"/>
<feature type="domain" description="Ion transport" evidence="6">
    <location>
        <begin position="3"/>
        <end position="95"/>
    </location>
</feature>
<dbReference type="PANTHER" id="PTHR10217">
    <property type="entry name" value="VOLTAGE AND LIGAND GATED POTASSIUM CHANNEL"/>
    <property type="match status" value="1"/>
</dbReference>
<accession>T1EKP0</accession>
<dbReference type="eggNOG" id="KOG0498">
    <property type="taxonomic scope" value="Eukaryota"/>
</dbReference>
<dbReference type="PANTHER" id="PTHR10217:SF548">
    <property type="entry name" value="GH12235P"/>
    <property type="match status" value="1"/>
</dbReference>
<keyword evidence="3 5" id="KW-1133">Transmembrane helix</keyword>
<dbReference type="PRINTS" id="PR01463">
    <property type="entry name" value="EAGCHANLFMLY"/>
</dbReference>
<reference evidence="7 9" key="2">
    <citation type="journal article" date="2013" name="Nature">
        <title>Insights into bilaterian evolution from three spiralian genomes.</title>
        <authorList>
            <person name="Simakov O."/>
            <person name="Marletaz F."/>
            <person name="Cho S.J."/>
            <person name="Edsinger-Gonzales E."/>
            <person name="Havlak P."/>
            <person name="Hellsten U."/>
            <person name="Kuo D.H."/>
            <person name="Larsson T."/>
            <person name="Lv J."/>
            <person name="Arendt D."/>
            <person name="Savage R."/>
            <person name="Osoegawa K."/>
            <person name="de Jong P."/>
            <person name="Grimwood J."/>
            <person name="Chapman J.A."/>
            <person name="Shapiro H."/>
            <person name="Aerts A."/>
            <person name="Otillar R.P."/>
            <person name="Terry A.Y."/>
            <person name="Boore J.L."/>
            <person name="Grigoriev I.V."/>
            <person name="Lindberg D.R."/>
            <person name="Seaver E.C."/>
            <person name="Weisblat D.A."/>
            <person name="Putnam N.H."/>
            <person name="Rokhsar D.S."/>
        </authorList>
    </citation>
    <scope>NUCLEOTIDE SEQUENCE</scope>
</reference>
<dbReference type="RefSeq" id="XP_009031901.1">
    <property type="nucleotide sequence ID" value="XM_009033653.1"/>
</dbReference>
<organism evidence="8 9">
    <name type="scientific">Helobdella robusta</name>
    <name type="common">Californian leech</name>
    <dbReference type="NCBI Taxonomy" id="6412"/>
    <lineage>
        <taxon>Eukaryota</taxon>
        <taxon>Metazoa</taxon>
        <taxon>Spiralia</taxon>
        <taxon>Lophotrochozoa</taxon>
        <taxon>Annelida</taxon>
        <taxon>Clitellata</taxon>
        <taxon>Hirudinea</taxon>
        <taxon>Rhynchobdellida</taxon>
        <taxon>Glossiphoniidae</taxon>
        <taxon>Helobdella</taxon>
    </lineage>
</organism>